<reference evidence="1 2" key="1">
    <citation type="submission" date="2021-06" db="EMBL/GenBank/DDBJ databases">
        <authorList>
            <person name="Kallberg Y."/>
            <person name="Tangrot J."/>
            <person name="Rosling A."/>
        </authorList>
    </citation>
    <scope>NUCLEOTIDE SEQUENCE [LARGE SCALE GENOMIC DNA]</scope>
    <source>
        <strain evidence="1 2">120-4 pot B 10/14</strain>
    </source>
</reference>
<accession>A0ABN7ULJ8</accession>
<organism evidence="1 2">
    <name type="scientific">Gigaspora margarita</name>
    <dbReference type="NCBI Taxonomy" id="4874"/>
    <lineage>
        <taxon>Eukaryota</taxon>
        <taxon>Fungi</taxon>
        <taxon>Fungi incertae sedis</taxon>
        <taxon>Mucoromycota</taxon>
        <taxon>Glomeromycotina</taxon>
        <taxon>Glomeromycetes</taxon>
        <taxon>Diversisporales</taxon>
        <taxon>Gigasporaceae</taxon>
        <taxon>Gigaspora</taxon>
    </lineage>
</organism>
<evidence type="ECO:0000313" key="1">
    <source>
        <dbReference type="EMBL" id="CAG8616729.1"/>
    </source>
</evidence>
<protein>
    <submittedName>
        <fullName evidence="1">27459_t:CDS:1</fullName>
    </submittedName>
</protein>
<sequence length="124" mass="14346">MDEIDDYENRIYDNGVCDVKMETFENDNFNDEVIAPNDSISVLSVSNTNLNANSNTNSSTIQATIQATIQIPIQTILSLLLKHHIDDFYEYVMKQKQTNQDIFCKFKQYIDEQVALKTTDIIKW</sequence>
<evidence type="ECO:0000313" key="2">
    <source>
        <dbReference type="Proteomes" id="UP000789901"/>
    </source>
</evidence>
<proteinExistence type="predicted"/>
<gene>
    <name evidence="1" type="ORF">GMARGA_LOCUS7630</name>
</gene>
<name>A0ABN7ULJ8_GIGMA</name>
<keyword evidence="2" id="KW-1185">Reference proteome</keyword>
<dbReference type="EMBL" id="CAJVQB010003751">
    <property type="protein sequence ID" value="CAG8616729.1"/>
    <property type="molecule type" value="Genomic_DNA"/>
</dbReference>
<dbReference type="Proteomes" id="UP000789901">
    <property type="component" value="Unassembled WGS sequence"/>
</dbReference>
<comment type="caution">
    <text evidence="1">The sequence shown here is derived from an EMBL/GenBank/DDBJ whole genome shotgun (WGS) entry which is preliminary data.</text>
</comment>